<comment type="subcellular location">
    <subcellularLocation>
        <location evidence="2">Secreted</location>
    </subcellularLocation>
</comment>
<dbReference type="InterPro" id="IPR050314">
    <property type="entry name" value="Glycosyl_Hydrlase_18"/>
</dbReference>
<dbReference type="SMART" id="SM00636">
    <property type="entry name" value="Glyco_18"/>
    <property type="match status" value="1"/>
</dbReference>
<dbReference type="PROSITE" id="PS51910">
    <property type="entry name" value="GH18_2"/>
    <property type="match status" value="1"/>
</dbReference>
<dbReference type="Pfam" id="PF00704">
    <property type="entry name" value="Glyco_hydro_18"/>
    <property type="match status" value="1"/>
</dbReference>
<evidence type="ECO:0000256" key="6">
    <source>
        <dbReference type="ARBA" id="ARBA00022801"/>
    </source>
</evidence>
<dbReference type="GO" id="GO:0008061">
    <property type="term" value="F:chitin binding"/>
    <property type="evidence" value="ECO:0007669"/>
    <property type="project" value="InterPro"/>
</dbReference>
<comment type="catalytic activity">
    <reaction evidence="1">
        <text>Random endo-hydrolysis of N-acetyl-beta-D-glucosaminide (1-&gt;4)-beta-linkages in chitin and chitodextrins.</text>
        <dbReference type="EC" id="3.2.1.14"/>
    </reaction>
</comment>
<protein>
    <recommendedName>
        <fullName evidence="4">chitinase</fullName>
        <ecNumber evidence="4">3.2.1.14</ecNumber>
    </recommendedName>
</protein>
<dbReference type="GO" id="GO:0008843">
    <property type="term" value="F:endochitinase activity"/>
    <property type="evidence" value="ECO:0007669"/>
    <property type="project" value="UniProtKB-EC"/>
</dbReference>
<keyword evidence="15" id="KW-1185">Reference proteome</keyword>
<keyword evidence="12" id="KW-0732">Signal</keyword>
<evidence type="ECO:0000313" key="14">
    <source>
        <dbReference type="EMBL" id="KAF2710518.1"/>
    </source>
</evidence>
<dbReference type="GO" id="GO:0006032">
    <property type="term" value="P:chitin catabolic process"/>
    <property type="evidence" value="ECO:0007669"/>
    <property type="project" value="UniProtKB-KW"/>
</dbReference>
<dbReference type="SUPFAM" id="SSF51445">
    <property type="entry name" value="(Trans)glycosidases"/>
    <property type="match status" value="1"/>
</dbReference>
<dbReference type="EC" id="3.2.1.14" evidence="4"/>
<dbReference type="GO" id="GO:0005576">
    <property type="term" value="C:extracellular region"/>
    <property type="evidence" value="ECO:0007669"/>
    <property type="project" value="UniProtKB-SubCell"/>
</dbReference>
<evidence type="ECO:0000256" key="12">
    <source>
        <dbReference type="SAM" id="SignalP"/>
    </source>
</evidence>
<sequence>MRFLSSLSLLSIPLAALAAPITDQTTKKGYEVGIFYVNWAIYGRQHFITDLPSDKLTKVNYAFANINATTGQVFLSDEWADVQYKYPTDVVSNTTNATVLYGNFNQLYKLKQANRNLKTVISVGGWSYRENFKTALATEEGRQLFAESALGLVMDLGLDGFDIDWEYPEDATDAANLVDSAKKLRKLFDDYSAKYADNYHFELTISAPAGPIRYNVFPIAELDPYVDEWNLMAFDYAGPAFSNFTGHLSNVYPSESNPASTDFNTEQAIKYYSDKLSSSRNIVLGMPLYGRSFAHTTGMGKAFNGSGDGTWEAGVVDYKTLPLNGSTVYTDKGIMASWSFDNKTGQLVTYDTPEVQVMKTDYLKSKGLGGAWWWDSSSDKTGSESLVSTVSEALGGAKALNVKQNCLTYPQSKYENVRGQSVARRH</sequence>
<evidence type="ECO:0000256" key="5">
    <source>
        <dbReference type="ARBA" id="ARBA00022525"/>
    </source>
</evidence>
<evidence type="ECO:0000256" key="2">
    <source>
        <dbReference type="ARBA" id="ARBA00004613"/>
    </source>
</evidence>
<keyword evidence="5" id="KW-0964">Secreted</keyword>
<dbReference type="PANTHER" id="PTHR11177">
    <property type="entry name" value="CHITINASE"/>
    <property type="match status" value="1"/>
</dbReference>
<dbReference type="InterPro" id="IPR029070">
    <property type="entry name" value="Chitinase_insertion_sf"/>
</dbReference>
<dbReference type="InterPro" id="IPR001579">
    <property type="entry name" value="Glyco_hydro_18_chit_AS"/>
</dbReference>
<keyword evidence="7" id="KW-0146">Chitin degradation</keyword>
<keyword evidence="6 11" id="KW-0378">Hydrolase</keyword>
<feature type="chain" id="PRO_5026285817" description="chitinase" evidence="12">
    <location>
        <begin position="19"/>
        <end position="426"/>
    </location>
</feature>
<dbReference type="InterPro" id="IPR011583">
    <property type="entry name" value="Chitinase_II/V-like_cat"/>
</dbReference>
<dbReference type="CDD" id="cd06548">
    <property type="entry name" value="GH18_chitinase"/>
    <property type="match status" value="1"/>
</dbReference>
<keyword evidence="10" id="KW-0624">Polysaccharide degradation</keyword>
<dbReference type="InterPro" id="IPR001223">
    <property type="entry name" value="Glyco_hydro18_cat"/>
</dbReference>
<dbReference type="PROSITE" id="PS01095">
    <property type="entry name" value="GH18_1"/>
    <property type="match status" value="1"/>
</dbReference>
<keyword evidence="8" id="KW-0119">Carbohydrate metabolism</keyword>
<dbReference type="PANTHER" id="PTHR11177:SF317">
    <property type="entry name" value="CHITINASE 12-RELATED"/>
    <property type="match status" value="1"/>
</dbReference>
<dbReference type="OrthoDB" id="76388at2759"/>
<gene>
    <name evidence="14" type="ORF">K504DRAFT_405771</name>
</gene>
<dbReference type="InterPro" id="IPR017853">
    <property type="entry name" value="GH"/>
</dbReference>
<dbReference type="AlphaFoldDB" id="A0A6G1KCH4"/>
<comment type="similarity">
    <text evidence="3">Belongs to the glycosyl hydrolase 18 family. Chitinase class V subfamily.</text>
</comment>
<dbReference type="GO" id="GO:0000272">
    <property type="term" value="P:polysaccharide catabolic process"/>
    <property type="evidence" value="ECO:0007669"/>
    <property type="project" value="UniProtKB-KW"/>
</dbReference>
<evidence type="ECO:0000256" key="4">
    <source>
        <dbReference type="ARBA" id="ARBA00012729"/>
    </source>
</evidence>
<reference evidence="14" key="1">
    <citation type="journal article" date="2020" name="Stud. Mycol.">
        <title>101 Dothideomycetes genomes: a test case for predicting lifestyles and emergence of pathogens.</title>
        <authorList>
            <person name="Haridas S."/>
            <person name="Albert R."/>
            <person name="Binder M."/>
            <person name="Bloem J."/>
            <person name="Labutti K."/>
            <person name="Salamov A."/>
            <person name="Andreopoulos B."/>
            <person name="Baker S."/>
            <person name="Barry K."/>
            <person name="Bills G."/>
            <person name="Bluhm B."/>
            <person name="Cannon C."/>
            <person name="Castanera R."/>
            <person name="Culley D."/>
            <person name="Daum C."/>
            <person name="Ezra D."/>
            <person name="Gonzalez J."/>
            <person name="Henrissat B."/>
            <person name="Kuo A."/>
            <person name="Liang C."/>
            <person name="Lipzen A."/>
            <person name="Lutzoni F."/>
            <person name="Magnuson J."/>
            <person name="Mondo S."/>
            <person name="Nolan M."/>
            <person name="Ohm R."/>
            <person name="Pangilinan J."/>
            <person name="Park H.-J."/>
            <person name="Ramirez L."/>
            <person name="Alfaro M."/>
            <person name="Sun H."/>
            <person name="Tritt A."/>
            <person name="Yoshinaga Y."/>
            <person name="Zwiers L.-H."/>
            <person name="Turgeon B."/>
            <person name="Goodwin S."/>
            <person name="Spatafora J."/>
            <person name="Crous P."/>
            <person name="Grigoriev I."/>
        </authorList>
    </citation>
    <scope>NUCLEOTIDE SEQUENCE</scope>
    <source>
        <strain evidence="14">CBS 279.74</strain>
    </source>
</reference>
<evidence type="ECO:0000256" key="9">
    <source>
        <dbReference type="ARBA" id="ARBA00023295"/>
    </source>
</evidence>
<dbReference type="FunFam" id="3.20.20.80:FF:000075">
    <property type="entry name" value="Sporulation-specific chitinase"/>
    <property type="match status" value="1"/>
</dbReference>
<dbReference type="EMBL" id="MU005769">
    <property type="protein sequence ID" value="KAF2710518.1"/>
    <property type="molecule type" value="Genomic_DNA"/>
</dbReference>
<evidence type="ECO:0000256" key="11">
    <source>
        <dbReference type="RuleBase" id="RU000489"/>
    </source>
</evidence>
<dbReference type="Gene3D" id="3.20.20.80">
    <property type="entry name" value="Glycosidases"/>
    <property type="match status" value="1"/>
</dbReference>
<accession>A0A6G1KCH4</accession>
<evidence type="ECO:0000256" key="7">
    <source>
        <dbReference type="ARBA" id="ARBA00023024"/>
    </source>
</evidence>
<evidence type="ECO:0000313" key="15">
    <source>
        <dbReference type="Proteomes" id="UP000799428"/>
    </source>
</evidence>
<dbReference type="FunFam" id="3.10.50.10:FF:000005">
    <property type="entry name" value="Endochitinase B1"/>
    <property type="match status" value="1"/>
</dbReference>
<dbReference type="Proteomes" id="UP000799428">
    <property type="component" value="Unassembled WGS sequence"/>
</dbReference>
<name>A0A6G1KCH4_9PLEO</name>
<feature type="domain" description="GH18" evidence="13">
    <location>
        <begin position="30"/>
        <end position="397"/>
    </location>
</feature>
<evidence type="ECO:0000256" key="8">
    <source>
        <dbReference type="ARBA" id="ARBA00023277"/>
    </source>
</evidence>
<organism evidence="14 15">
    <name type="scientific">Pleomassaria siparia CBS 279.74</name>
    <dbReference type="NCBI Taxonomy" id="1314801"/>
    <lineage>
        <taxon>Eukaryota</taxon>
        <taxon>Fungi</taxon>
        <taxon>Dikarya</taxon>
        <taxon>Ascomycota</taxon>
        <taxon>Pezizomycotina</taxon>
        <taxon>Dothideomycetes</taxon>
        <taxon>Pleosporomycetidae</taxon>
        <taxon>Pleosporales</taxon>
        <taxon>Pleomassariaceae</taxon>
        <taxon>Pleomassaria</taxon>
    </lineage>
</organism>
<evidence type="ECO:0000256" key="10">
    <source>
        <dbReference type="ARBA" id="ARBA00023326"/>
    </source>
</evidence>
<dbReference type="SUPFAM" id="SSF54556">
    <property type="entry name" value="Chitinase insertion domain"/>
    <property type="match status" value="1"/>
</dbReference>
<keyword evidence="9 11" id="KW-0326">Glycosidase</keyword>
<evidence type="ECO:0000256" key="1">
    <source>
        <dbReference type="ARBA" id="ARBA00000822"/>
    </source>
</evidence>
<dbReference type="Gene3D" id="3.10.50.10">
    <property type="match status" value="1"/>
</dbReference>
<evidence type="ECO:0000259" key="13">
    <source>
        <dbReference type="PROSITE" id="PS51910"/>
    </source>
</evidence>
<proteinExistence type="inferred from homology"/>
<evidence type="ECO:0000256" key="3">
    <source>
        <dbReference type="ARBA" id="ARBA00008682"/>
    </source>
</evidence>
<feature type="signal peptide" evidence="12">
    <location>
        <begin position="1"/>
        <end position="18"/>
    </location>
</feature>